<dbReference type="RefSeq" id="WP_005030219.1">
    <property type="nucleotide sequence ID" value="NZ_KB849755.1"/>
</dbReference>
<sequence>MSSSPLIEVVFEVRFAPKNNFATELLIAINQVFGNHLSIIHADGLQFPAELKAQQQEFYYVPSYRVNYSLFSLWISDGALIVLMNTLDSQYKGWCDFKEIPLQIIEILKRKDKVNEIQRFSLKYTNLIPTELALKDLNISLKIGNKDLNESEKLSLKTEIKEGDFISITDISSHVELENRSDITGETRRLAGTLFIIDVISNKGISGSENVDADFLEGLEILHTKAKQIYSTIYQNKN</sequence>
<protein>
    <recommendedName>
        <fullName evidence="3">TIGR04255 family protein</fullName>
    </recommendedName>
</protein>
<dbReference type="OrthoDB" id="7067399at2"/>
<dbReference type="Proteomes" id="UP000013251">
    <property type="component" value="Unassembled WGS sequence"/>
</dbReference>
<proteinExistence type="predicted"/>
<keyword evidence="2" id="KW-1185">Reference proteome</keyword>
<evidence type="ECO:0000313" key="2">
    <source>
        <dbReference type="Proteomes" id="UP000013251"/>
    </source>
</evidence>
<evidence type="ECO:0008006" key="3">
    <source>
        <dbReference type="Google" id="ProtNLM"/>
    </source>
</evidence>
<gene>
    <name evidence="1" type="ORF">F938_01164</name>
</gene>
<dbReference type="EMBL" id="APQG01000016">
    <property type="protein sequence ID" value="ENV98310.1"/>
    <property type="molecule type" value="Genomic_DNA"/>
</dbReference>
<name>N9F057_ACIBZ</name>
<dbReference type="GeneID" id="69461769"/>
<dbReference type="InterPro" id="IPR026349">
    <property type="entry name" value="CHP04255"/>
</dbReference>
<dbReference type="AlphaFoldDB" id="N9F057"/>
<reference evidence="1 2" key="1">
    <citation type="submission" date="2013-02" db="EMBL/GenBank/DDBJ databases">
        <title>The Genome Sequence of Acinetobacter bereziniae CIP 70.12.</title>
        <authorList>
            <consortium name="The Broad Institute Genome Sequencing Platform"/>
            <consortium name="The Broad Institute Genome Sequencing Center for Infectious Disease"/>
            <person name="Cerqueira G."/>
            <person name="Feldgarden M."/>
            <person name="Courvalin P."/>
            <person name="Perichon B."/>
            <person name="Grillot-Courvalin C."/>
            <person name="Clermont D."/>
            <person name="Rocha E."/>
            <person name="Yoon E.-J."/>
            <person name="Nemec A."/>
            <person name="Walker B."/>
            <person name="Young S.K."/>
            <person name="Zeng Q."/>
            <person name="Gargeya S."/>
            <person name="Fitzgerald M."/>
            <person name="Haas B."/>
            <person name="Abouelleil A."/>
            <person name="Alvarado L."/>
            <person name="Arachchi H.M."/>
            <person name="Berlin A.M."/>
            <person name="Chapman S.B."/>
            <person name="Dewar J."/>
            <person name="Goldberg J."/>
            <person name="Griggs A."/>
            <person name="Gujja S."/>
            <person name="Hansen M."/>
            <person name="Howarth C."/>
            <person name="Imamovic A."/>
            <person name="Larimer J."/>
            <person name="McCowan C."/>
            <person name="Murphy C."/>
            <person name="Neiman D."/>
            <person name="Pearson M."/>
            <person name="Priest M."/>
            <person name="Roberts A."/>
            <person name="Saif S."/>
            <person name="Shea T."/>
            <person name="Sisk P."/>
            <person name="Sykes S."/>
            <person name="Wortman J."/>
            <person name="Nusbaum C."/>
            <person name="Birren B."/>
        </authorList>
    </citation>
    <scope>NUCLEOTIDE SEQUENCE [LARGE SCALE GENOMIC DNA]</scope>
    <source>
        <strain evidence="1 2">CIP 70.12</strain>
    </source>
</reference>
<dbReference type="HOGENOM" id="CLU_097444_0_0_6"/>
<organism evidence="1 2">
    <name type="scientific">Acinetobacter bereziniae LMG 1003 = CIP 70.12</name>
    <dbReference type="NCBI Taxonomy" id="981324"/>
    <lineage>
        <taxon>Bacteria</taxon>
        <taxon>Pseudomonadati</taxon>
        <taxon>Pseudomonadota</taxon>
        <taxon>Gammaproteobacteria</taxon>
        <taxon>Moraxellales</taxon>
        <taxon>Moraxellaceae</taxon>
        <taxon>Acinetobacter</taxon>
    </lineage>
</organism>
<accession>N9F057</accession>
<evidence type="ECO:0000313" key="1">
    <source>
        <dbReference type="EMBL" id="ENV98310.1"/>
    </source>
</evidence>
<dbReference type="NCBIfam" id="TIGR04255">
    <property type="entry name" value="sporadTIGR04255"/>
    <property type="match status" value="1"/>
</dbReference>
<dbReference type="PATRIC" id="fig|1217650.3.peg.1139"/>
<comment type="caution">
    <text evidence="1">The sequence shown here is derived from an EMBL/GenBank/DDBJ whole genome shotgun (WGS) entry which is preliminary data.</text>
</comment>